<protein>
    <submittedName>
        <fullName evidence="1">Uncharacterized protein</fullName>
    </submittedName>
</protein>
<accession>A0A8D9FEH1</accession>
<proteinExistence type="predicted"/>
<dbReference type="AlphaFoldDB" id="A0A8D9FEH1"/>
<evidence type="ECO:0000313" key="1">
    <source>
        <dbReference type="EMBL" id="CAG6787391.1"/>
    </source>
</evidence>
<reference evidence="1" key="1">
    <citation type="submission" date="2021-05" db="EMBL/GenBank/DDBJ databases">
        <authorList>
            <person name="Alioto T."/>
            <person name="Alioto T."/>
            <person name="Gomez Garrido J."/>
        </authorList>
    </citation>
    <scope>NUCLEOTIDE SEQUENCE</scope>
</reference>
<dbReference type="EMBL" id="HBUF01653632">
    <property type="protein sequence ID" value="CAG6787391.1"/>
    <property type="molecule type" value="Transcribed_RNA"/>
</dbReference>
<organism evidence="1">
    <name type="scientific">Cacopsylla melanoneura</name>
    <dbReference type="NCBI Taxonomy" id="428564"/>
    <lineage>
        <taxon>Eukaryota</taxon>
        <taxon>Metazoa</taxon>
        <taxon>Ecdysozoa</taxon>
        <taxon>Arthropoda</taxon>
        <taxon>Hexapoda</taxon>
        <taxon>Insecta</taxon>
        <taxon>Pterygota</taxon>
        <taxon>Neoptera</taxon>
        <taxon>Paraneoptera</taxon>
        <taxon>Hemiptera</taxon>
        <taxon>Sternorrhyncha</taxon>
        <taxon>Psylloidea</taxon>
        <taxon>Psyllidae</taxon>
        <taxon>Psyllinae</taxon>
        <taxon>Cacopsylla</taxon>
    </lineage>
</organism>
<sequence>MYLPLLGRKPTLFFFLQSLSQVMSTTVNIASFSKLSLSMTFLLIVNHVRICRDQTLLIINMCVTCATIGLTKQRIFELIYAATRVRNHLNVDIVRLPVVENPVSMNIEG</sequence>
<name>A0A8D9FEH1_9HEMI</name>